<protein>
    <submittedName>
        <fullName evidence="4">TonB-dependent receptor</fullName>
    </submittedName>
</protein>
<name>A0A069D6C8_9BACE</name>
<evidence type="ECO:0000256" key="2">
    <source>
        <dbReference type="PROSITE-ProRule" id="PRU01360"/>
    </source>
</evidence>
<dbReference type="eggNOG" id="COG1629">
    <property type="taxonomic scope" value="Bacteria"/>
</dbReference>
<comment type="caution">
    <text evidence="4">The sequence shown here is derived from an EMBL/GenBank/DDBJ whole genome shotgun (WGS) entry which is preliminary data.</text>
</comment>
<keyword evidence="4" id="KW-0675">Receptor</keyword>
<comment type="subcellular location">
    <subcellularLocation>
        <location evidence="2">Cell outer membrane</location>
        <topology evidence="2">Multi-pass membrane protein</topology>
    </subcellularLocation>
</comment>
<evidence type="ECO:0000256" key="1">
    <source>
        <dbReference type="ARBA" id="ARBA00022729"/>
    </source>
</evidence>
<proteinExistence type="inferred from homology"/>
<dbReference type="SUPFAM" id="SSF49464">
    <property type="entry name" value="Carboxypeptidase regulatory domain-like"/>
    <property type="match status" value="1"/>
</dbReference>
<keyword evidence="5" id="KW-1185">Reference proteome</keyword>
<keyword evidence="2" id="KW-0998">Cell outer membrane</keyword>
<dbReference type="InterPro" id="IPR012910">
    <property type="entry name" value="Plug_dom"/>
</dbReference>
<dbReference type="EMBL" id="BAJS01000031">
    <property type="protein sequence ID" value="GAK37895.1"/>
    <property type="molecule type" value="Genomic_DNA"/>
</dbReference>
<dbReference type="Gene3D" id="2.60.40.1120">
    <property type="entry name" value="Carboxypeptidase-like, regulatory domain"/>
    <property type="match status" value="1"/>
</dbReference>
<dbReference type="GO" id="GO:0009279">
    <property type="term" value="C:cell outer membrane"/>
    <property type="evidence" value="ECO:0007669"/>
    <property type="project" value="UniProtKB-SubCell"/>
</dbReference>
<dbReference type="GO" id="GO:0044718">
    <property type="term" value="P:siderophore transmembrane transport"/>
    <property type="evidence" value="ECO:0007669"/>
    <property type="project" value="TreeGrafter"/>
</dbReference>
<dbReference type="AlphaFoldDB" id="A0A069D6C8"/>
<sequence length="282" mass="30035">MKRRRFLSWESKGIWAFLLPLFALFFISTHANATVDEVSTVMQQRIVNGTIIDELGEPMIGVSVLIKGTSVGTITDFDGKFSLKVPANNSVLVVSYIGYQTQNLEIGNKSSLNIQMKPDTKTLEEVVVIGYGTVKKRDLTGAVTSIKSSDVTLNPGSNPMEALQGKVAGLDITKSSGQAGSGVSMQLRGTRSFTASGNPTFIIDGMPGDYSTLNPNDIESIEVLKDASSTAVYGSAGANGVIIVTTKSGKEGKTAVNFNVFGGFNGWSKTPEMRSVIVTLMC</sequence>
<dbReference type="InterPro" id="IPR039426">
    <property type="entry name" value="TonB-dep_rcpt-like"/>
</dbReference>
<dbReference type="PANTHER" id="PTHR30069:SF29">
    <property type="entry name" value="HEMOGLOBIN AND HEMOGLOBIN-HAPTOGLOBIN-BINDING PROTEIN 1-RELATED"/>
    <property type="match status" value="1"/>
</dbReference>
<keyword evidence="1" id="KW-0732">Signal</keyword>
<dbReference type="PROSITE" id="PS52016">
    <property type="entry name" value="TONB_DEPENDENT_REC_3"/>
    <property type="match status" value="1"/>
</dbReference>
<gene>
    <name evidence="4" type="ORF">JCM15093_3183</name>
</gene>
<evidence type="ECO:0000313" key="4">
    <source>
        <dbReference type="EMBL" id="GAK37895.1"/>
    </source>
</evidence>
<evidence type="ECO:0000259" key="3">
    <source>
        <dbReference type="Pfam" id="PF07715"/>
    </source>
</evidence>
<reference evidence="4 5" key="1">
    <citation type="journal article" date="2015" name="Microbes Environ.">
        <title>Distribution and evolution of nitrogen fixation genes in the phylum bacteroidetes.</title>
        <authorList>
            <person name="Inoue J."/>
            <person name="Oshima K."/>
            <person name="Suda W."/>
            <person name="Sakamoto M."/>
            <person name="Iino T."/>
            <person name="Noda S."/>
            <person name="Hongoh Y."/>
            <person name="Hattori M."/>
            <person name="Ohkuma M."/>
        </authorList>
    </citation>
    <scope>NUCLEOTIDE SEQUENCE [LARGE SCALE GENOMIC DNA]</scope>
    <source>
        <strain evidence="4 5">JCM 15093</strain>
    </source>
</reference>
<keyword evidence="2" id="KW-0813">Transport</keyword>
<keyword evidence="2" id="KW-1134">Transmembrane beta strand</keyword>
<keyword evidence="2" id="KW-0472">Membrane</keyword>
<accession>A0A069D6C8</accession>
<dbReference type="InterPro" id="IPR023997">
    <property type="entry name" value="TonB-dep_OMP_SusC/RagA_CS"/>
</dbReference>
<dbReference type="Proteomes" id="UP000027601">
    <property type="component" value="Unassembled WGS sequence"/>
</dbReference>
<dbReference type="Pfam" id="PF13715">
    <property type="entry name" value="CarbopepD_reg_2"/>
    <property type="match status" value="1"/>
</dbReference>
<dbReference type="InterPro" id="IPR037066">
    <property type="entry name" value="Plug_dom_sf"/>
</dbReference>
<dbReference type="Gene3D" id="2.170.130.10">
    <property type="entry name" value="TonB-dependent receptor, plug domain"/>
    <property type="match status" value="1"/>
</dbReference>
<dbReference type="GO" id="GO:0015344">
    <property type="term" value="F:siderophore uptake transmembrane transporter activity"/>
    <property type="evidence" value="ECO:0007669"/>
    <property type="project" value="TreeGrafter"/>
</dbReference>
<comment type="similarity">
    <text evidence="2">Belongs to the TonB-dependent receptor family.</text>
</comment>
<dbReference type="FunFam" id="2.60.40.1120:FF:000003">
    <property type="entry name" value="Outer membrane protein Omp121"/>
    <property type="match status" value="1"/>
</dbReference>
<organism evidence="4 5">
    <name type="scientific">Bacteroides graminisolvens DSM 19988 = JCM 15093</name>
    <dbReference type="NCBI Taxonomy" id="1121097"/>
    <lineage>
        <taxon>Bacteria</taxon>
        <taxon>Pseudomonadati</taxon>
        <taxon>Bacteroidota</taxon>
        <taxon>Bacteroidia</taxon>
        <taxon>Bacteroidales</taxon>
        <taxon>Bacteroidaceae</taxon>
        <taxon>Bacteroides</taxon>
    </lineage>
</organism>
<dbReference type="PANTHER" id="PTHR30069">
    <property type="entry name" value="TONB-DEPENDENT OUTER MEMBRANE RECEPTOR"/>
    <property type="match status" value="1"/>
</dbReference>
<dbReference type="FunFam" id="2.170.130.10:FF:000009">
    <property type="entry name" value="SusC/RagA family TonB-linked outer membrane protein"/>
    <property type="match status" value="1"/>
</dbReference>
<feature type="domain" description="TonB-dependent receptor plug" evidence="3">
    <location>
        <begin position="135"/>
        <end position="241"/>
    </location>
</feature>
<keyword evidence="2" id="KW-0812">Transmembrane</keyword>
<dbReference type="SUPFAM" id="SSF56935">
    <property type="entry name" value="Porins"/>
    <property type="match status" value="1"/>
</dbReference>
<dbReference type="NCBIfam" id="TIGR04057">
    <property type="entry name" value="SusC_RagA_signa"/>
    <property type="match status" value="1"/>
</dbReference>
<dbReference type="Pfam" id="PF07715">
    <property type="entry name" value="Plug"/>
    <property type="match status" value="1"/>
</dbReference>
<evidence type="ECO:0000313" key="5">
    <source>
        <dbReference type="Proteomes" id="UP000027601"/>
    </source>
</evidence>
<dbReference type="InterPro" id="IPR008969">
    <property type="entry name" value="CarboxyPept-like_regulatory"/>
</dbReference>